<dbReference type="PANTHER" id="PTHR10680:SF28">
    <property type="entry name" value="SMP-30_GLUCONOLACTONASE_LRE-LIKE REGION DOMAIN-CONTAINING PROTEIN"/>
    <property type="match status" value="1"/>
</dbReference>
<evidence type="ECO:0000256" key="4">
    <source>
        <dbReference type="PROSITE-ProRule" id="PRU00504"/>
    </source>
</evidence>
<dbReference type="RefSeq" id="WP_246117907.1">
    <property type="nucleotide sequence ID" value="NZ_CP036263.1"/>
</dbReference>
<evidence type="ECO:0000256" key="1">
    <source>
        <dbReference type="ARBA" id="ARBA00022729"/>
    </source>
</evidence>
<dbReference type="Pfam" id="PF01436">
    <property type="entry name" value="NHL"/>
    <property type="match status" value="2"/>
</dbReference>
<keyword evidence="1" id="KW-0732">Signal</keyword>
<dbReference type="Proteomes" id="UP000319852">
    <property type="component" value="Chromosome"/>
</dbReference>
<protein>
    <submittedName>
        <fullName evidence="5">Serine/threonine-protein kinase PknD</fullName>
        <ecNumber evidence="5">2.7.11.1</ecNumber>
    </submittedName>
</protein>
<keyword evidence="2" id="KW-0677">Repeat</keyword>
<evidence type="ECO:0000256" key="2">
    <source>
        <dbReference type="ARBA" id="ARBA00022737"/>
    </source>
</evidence>
<dbReference type="PANTHER" id="PTHR10680">
    <property type="entry name" value="PEPTIDYL-GLYCINE ALPHA-AMIDATING MONOOXYGENASE"/>
    <property type="match status" value="1"/>
</dbReference>
<dbReference type="EMBL" id="CP036263">
    <property type="protein sequence ID" value="QDS98373.1"/>
    <property type="molecule type" value="Genomic_DNA"/>
</dbReference>
<gene>
    <name evidence="5" type="primary">pknD_2</name>
    <name evidence="5" type="ORF">HG15A2_16470</name>
</gene>
<keyword evidence="5" id="KW-0808">Transferase</keyword>
<dbReference type="GO" id="GO:0005576">
    <property type="term" value="C:extracellular region"/>
    <property type="evidence" value="ECO:0007669"/>
    <property type="project" value="TreeGrafter"/>
</dbReference>
<sequence length="326" mass="35977">MNSKCPTGPASQSKRSCAIWALALVIVGLGGCIQSEREPGTGRVEAVWGKQGISAGDLQKPRAAAIDSAGNLYLVDMTARIQVYDPEGNFLRGWKTPASINGRPSGLSFDHQGRLLVADTHYFQVLKYTPDGELLEEQTLGGTKGEAHGEFGFVTDAVEDSQGNLYVGEYGTNDRIQKFSPEGEFLLQWGGHGEEMGQFRRPQNLTVQIGTPEGDRIWVVDACNHRVQAFDTKGELLTSWGTEGSKPGELYYPYDLVLDDEGNLYICEYGNHRVQKFTPEGKSLGIWGTHGRESGQLNNPWALALDQKGRLFVVDSNNHRVQRIRF</sequence>
<dbReference type="PROSITE" id="PS51125">
    <property type="entry name" value="NHL"/>
    <property type="match status" value="2"/>
</dbReference>
<evidence type="ECO:0000313" key="5">
    <source>
        <dbReference type="EMBL" id="QDS98373.1"/>
    </source>
</evidence>
<dbReference type="InterPro" id="IPR011042">
    <property type="entry name" value="6-blade_b-propeller_TolB-like"/>
</dbReference>
<dbReference type="AlphaFoldDB" id="A0A517MU10"/>
<dbReference type="EC" id="2.7.11.1" evidence="5"/>
<keyword evidence="3" id="KW-0325">Glycoprotein</keyword>
<accession>A0A517MU10</accession>
<feature type="repeat" description="NHL" evidence="4">
    <location>
        <begin position="241"/>
        <end position="280"/>
    </location>
</feature>
<dbReference type="CDD" id="cd14956">
    <property type="entry name" value="NHL_like_3"/>
    <property type="match status" value="1"/>
</dbReference>
<reference evidence="5 6" key="1">
    <citation type="submission" date="2019-02" db="EMBL/GenBank/DDBJ databases">
        <title>Deep-cultivation of Planctomycetes and their phenomic and genomic characterization uncovers novel biology.</title>
        <authorList>
            <person name="Wiegand S."/>
            <person name="Jogler M."/>
            <person name="Boedeker C."/>
            <person name="Pinto D."/>
            <person name="Vollmers J."/>
            <person name="Rivas-Marin E."/>
            <person name="Kohn T."/>
            <person name="Peeters S.H."/>
            <person name="Heuer A."/>
            <person name="Rast P."/>
            <person name="Oberbeckmann S."/>
            <person name="Bunk B."/>
            <person name="Jeske O."/>
            <person name="Meyerdierks A."/>
            <person name="Storesund J.E."/>
            <person name="Kallscheuer N."/>
            <person name="Luecker S."/>
            <person name="Lage O.M."/>
            <person name="Pohl T."/>
            <person name="Merkel B.J."/>
            <person name="Hornburger P."/>
            <person name="Mueller R.-W."/>
            <person name="Bruemmer F."/>
            <person name="Labrenz M."/>
            <person name="Spormann A.M."/>
            <person name="Op den Camp H."/>
            <person name="Overmann J."/>
            <person name="Amann R."/>
            <person name="Jetten M.S.M."/>
            <person name="Mascher T."/>
            <person name="Medema M.H."/>
            <person name="Devos D.P."/>
            <person name="Kaster A.-K."/>
            <person name="Ovreas L."/>
            <person name="Rohde M."/>
            <person name="Galperin M.Y."/>
            <person name="Jogler C."/>
        </authorList>
    </citation>
    <scope>NUCLEOTIDE SEQUENCE [LARGE SCALE GENOMIC DNA]</scope>
    <source>
        <strain evidence="5 6">HG15A2</strain>
    </source>
</reference>
<evidence type="ECO:0000256" key="3">
    <source>
        <dbReference type="ARBA" id="ARBA00023180"/>
    </source>
</evidence>
<dbReference type="GO" id="GO:0004674">
    <property type="term" value="F:protein serine/threonine kinase activity"/>
    <property type="evidence" value="ECO:0007669"/>
    <property type="project" value="UniProtKB-EC"/>
</dbReference>
<evidence type="ECO:0000313" key="6">
    <source>
        <dbReference type="Proteomes" id="UP000319852"/>
    </source>
</evidence>
<organism evidence="5 6">
    <name type="scientific">Adhaeretor mobilis</name>
    <dbReference type="NCBI Taxonomy" id="1930276"/>
    <lineage>
        <taxon>Bacteria</taxon>
        <taxon>Pseudomonadati</taxon>
        <taxon>Planctomycetota</taxon>
        <taxon>Planctomycetia</taxon>
        <taxon>Pirellulales</taxon>
        <taxon>Lacipirellulaceae</taxon>
        <taxon>Adhaeretor</taxon>
    </lineage>
</organism>
<dbReference type="PROSITE" id="PS51257">
    <property type="entry name" value="PROKAR_LIPOPROTEIN"/>
    <property type="match status" value="1"/>
</dbReference>
<keyword evidence="6" id="KW-1185">Reference proteome</keyword>
<name>A0A517MU10_9BACT</name>
<proteinExistence type="predicted"/>
<keyword evidence="5" id="KW-0418">Kinase</keyword>
<dbReference type="KEGG" id="amob:HG15A2_16470"/>
<feature type="repeat" description="NHL" evidence="4">
    <location>
        <begin position="288"/>
        <end position="322"/>
    </location>
</feature>
<dbReference type="Gene3D" id="2.120.10.30">
    <property type="entry name" value="TolB, C-terminal domain"/>
    <property type="match status" value="3"/>
</dbReference>
<dbReference type="InterPro" id="IPR001258">
    <property type="entry name" value="NHL_repeat"/>
</dbReference>
<dbReference type="SUPFAM" id="SSF63829">
    <property type="entry name" value="Calcium-dependent phosphotriesterase"/>
    <property type="match status" value="1"/>
</dbReference>